<feature type="transmembrane region" description="Helical" evidence="1">
    <location>
        <begin position="7"/>
        <end position="27"/>
    </location>
</feature>
<organism evidence="2 3">
    <name type="scientific">Halochromatium glycolicum</name>
    <dbReference type="NCBI Taxonomy" id="85075"/>
    <lineage>
        <taxon>Bacteria</taxon>
        <taxon>Pseudomonadati</taxon>
        <taxon>Pseudomonadota</taxon>
        <taxon>Gammaproteobacteria</taxon>
        <taxon>Chromatiales</taxon>
        <taxon>Chromatiaceae</taxon>
        <taxon>Halochromatium</taxon>
    </lineage>
</organism>
<reference evidence="2" key="2">
    <citation type="journal article" date="2020" name="Microorganisms">
        <title>Osmotic Adaptation and Compatible Solute Biosynthesis of Phototrophic Bacteria as Revealed from Genome Analyses.</title>
        <authorList>
            <person name="Imhoff J.F."/>
            <person name="Rahn T."/>
            <person name="Kunzel S."/>
            <person name="Keller A."/>
            <person name="Neulinger S.C."/>
        </authorList>
    </citation>
    <scope>NUCLEOTIDE SEQUENCE</scope>
    <source>
        <strain evidence="2">DSM 11080</strain>
    </source>
</reference>
<keyword evidence="1" id="KW-0812">Transmembrane</keyword>
<gene>
    <name evidence="2" type="ORF">CKO40_00120</name>
</gene>
<dbReference type="AlphaFoldDB" id="A0AAJ0X7F4"/>
<accession>A0AAJ0X7F4</accession>
<evidence type="ECO:0000256" key="1">
    <source>
        <dbReference type="SAM" id="Phobius"/>
    </source>
</evidence>
<name>A0AAJ0X7F4_9GAMM</name>
<reference evidence="2" key="1">
    <citation type="submission" date="2017-08" db="EMBL/GenBank/DDBJ databases">
        <authorList>
            <person name="Imhoff J.F."/>
            <person name="Rahn T."/>
            <person name="Kuenzel S."/>
            <person name="Neulinger S.C."/>
        </authorList>
    </citation>
    <scope>NUCLEOTIDE SEQUENCE</scope>
    <source>
        <strain evidence="2">DSM 11080</strain>
    </source>
</reference>
<feature type="transmembrane region" description="Helical" evidence="1">
    <location>
        <begin position="39"/>
        <end position="59"/>
    </location>
</feature>
<protein>
    <submittedName>
        <fullName evidence="2">Uncharacterized protein</fullName>
    </submittedName>
</protein>
<comment type="caution">
    <text evidence="2">The sequence shown here is derived from an EMBL/GenBank/DDBJ whole genome shotgun (WGS) entry which is preliminary data.</text>
</comment>
<dbReference type="RefSeq" id="WP_200343582.1">
    <property type="nucleotide sequence ID" value="NZ_NRSJ01000001.1"/>
</dbReference>
<feature type="transmembrane region" description="Helical" evidence="1">
    <location>
        <begin position="127"/>
        <end position="147"/>
    </location>
</feature>
<evidence type="ECO:0000313" key="3">
    <source>
        <dbReference type="Proteomes" id="UP001296776"/>
    </source>
</evidence>
<dbReference type="EMBL" id="NRSJ01000001">
    <property type="protein sequence ID" value="MBK1702996.1"/>
    <property type="molecule type" value="Genomic_DNA"/>
</dbReference>
<feature type="transmembrane region" description="Helical" evidence="1">
    <location>
        <begin position="66"/>
        <end position="87"/>
    </location>
</feature>
<keyword evidence="1" id="KW-0472">Membrane</keyword>
<feature type="transmembrane region" description="Helical" evidence="1">
    <location>
        <begin position="93"/>
        <end position="115"/>
    </location>
</feature>
<proteinExistence type="predicted"/>
<keyword evidence="3" id="KW-1185">Reference proteome</keyword>
<sequence length="151" mass="15587">MSPYRVALIGGLLYGLPWAAWIVGGLAPSPNTGRDLSAIALSLPLVQLTALVLLLPGLLDDRLGNGLAAALLTLMIPWPILPVLHAAGVGNGLLLLGQATSIFGGLLLAFLYRVLRRAARFSAEAGFAGTLQLAVLLAVVVYGPALLGMAR</sequence>
<evidence type="ECO:0000313" key="2">
    <source>
        <dbReference type="EMBL" id="MBK1702996.1"/>
    </source>
</evidence>
<dbReference type="Proteomes" id="UP001296776">
    <property type="component" value="Unassembled WGS sequence"/>
</dbReference>
<keyword evidence="1" id="KW-1133">Transmembrane helix</keyword>